<accession>A0A0V8JHW9</accession>
<evidence type="ECO:0000313" key="2">
    <source>
        <dbReference type="Proteomes" id="UP000053681"/>
    </source>
</evidence>
<dbReference type="AlphaFoldDB" id="A0A0V8JHW9"/>
<dbReference type="EMBL" id="LNQP01000077">
    <property type="protein sequence ID" value="KSU86556.1"/>
    <property type="molecule type" value="Genomic_DNA"/>
</dbReference>
<protein>
    <submittedName>
        <fullName evidence="1">Uncharacterized protein</fullName>
    </submittedName>
</protein>
<dbReference type="Proteomes" id="UP000053681">
    <property type="component" value="Unassembled WGS sequence"/>
</dbReference>
<name>A0A0V8JHW9_9BACI</name>
<dbReference type="RefSeq" id="WP_062687228.1">
    <property type="nucleotide sequence ID" value="NZ_KQ758692.1"/>
</dbReference>
<proteinExistence type="predicted"/>
<sequence length="102" mass="11881">MVETLRKLSFKLDCQLDSIGCQAEILSDVKTLLYHLKEDMDKAVHIGEERAYYHEHHRMVRVLAELMHFTVKELNKDYEDAHCISGKLYAKITGKEGDQDNE</sequence>
<keyword evidence="2" id="KW-1185">Reference proteome</keyword>
<evidence type="ECO:0000313" key="1">
    <source>
        <dbReference type="EMBL" id="KSU86556.1"/>
    </source>
</evidence>
<gene>
    <name evidence="1" type="ORF">AS180_17865</name>
</gene>
<comment type="caution">
    <text evidence="1">The sequence shown here is derived from an EMBL/GenBank/DDBJ whole genome shotgun (WGS) entry which is preliminary data.</text>
</comment>
<organism evidence="1 2">
    <name type="scientific">Priestia veravalensis</name>
    <dbReference type="NCBI Taxonomy" id="1414648"/>
    <lineage>
        <taxon>Bacteria</taxon>
        <taxon>Bacillati</taxon>
        <taxon>Bacillota</taxon>
        <taxon>Bacilli</taxon>
        <taxon>Bacillales</taxon>
        <taxon>Bacillaceae</taxon>
        <taxon>Priestia</taxon>
    </lineage>
</organism>
<reference evidence="1 2" key="1">
    <citation type="submission" date="2015-11" db="EMBL/GenBank/DDBJ databases">
        <title>Bacillus caseinolyticus sp nov.</title>
        <authorList>
            <person name="Dastager S.G."/>
            <person name="Mawlankar R."/>
        </authorList>
    </citation>
    <scope>NUCLEOTIDE SEQUENCE [LARGE SCALE GENOMIC DNA]</scope>
    <source>
        <strain evidence="1 2">SGD-V-76</strain>
    </source>
</reference>